<dbReference type="RefSeq" id="WP_169396630.1">
    <property type="nucleotide sequence ID" value="NZ_BAAAJH010000010.1"/>
</dbReference>
<dbReference type="Gene3D" id="2.60.120.260">
    <property type="entry name" value="Galactose-binding domain-like"/>
    <property type="match status" value="1"/>
</dbReference>
<comment type="caution">
    <text evidence="1">The sequence shown here is derived from an EMBL/GenBank/DDBJ whole genome shotgun (WGS) entry which is preliminary data.</text>
</comment>
<keyword evidence="2" id="KW-1185">Reference proteome</keyword>
<sequence length="388" mass="41520">MSGRTFADGCGNPVLAEGLHGWGSLDGAVLARTAIGDHAAARHAARSVAVAPVTGWYLPELAVRAGERWAVGIDVRVDAGGAARVEMDWYDASGQFLSSTSGGEMRLGAGAVWTHVSAVFTAPAGAVNSHPLLRMRSAAGGAHWWATAATYRPLAPAVPAGGDDGVQAAVVHGWGPVVDGDEFDYTGAPRADRWSTYDGPGHAGNGRRTPSAFSVAGGVLTNHGAADGSTGGMAFRSGRGSRHYRMEARMRLYNVGAAAGHQYHPVLLCWPDSERWPHGGEDDWAETDIGSGRMEAFIHWPGDDGSAQSCAAEQVDITRWHNYAVERAAGHVAGFIDGVEWFRFTDRRVLRIPGPMHPVVQLDCFHRRAVMQPANQDLRWFRIYAPPR</sequence>
<evidence type="ECO:0000313" key="1">
    <source>
        <dbReference type="EMBL" id="NMH78561.1"/>
    </source>
</evidence>
<dbReference type="EMBL" id="JAAXKY010000046">
    <property type="protein sequence ID" value="NMH78561.1"/>
    <property type="molecule type" value="Genomic_DNA"/>
</dbReference>
<reference evidence="1 2" key="1">
    <citation type="submission" date="2020-04" db="EMBL/GenBank/DDBJ databases">
        <authorList>
            <person name="Klaysubun C."/>
            <person name="Duangmal K."/>
            <person name="Lipun K."/>
        </authorList>
    </citation>
    <scope>NUCLEOTIDE SEQUENCE [LARGE SCALE GENOMIC DNA]</scope>
    <source>
        <strain evidence="1 2">JCM 11839</strain>
    </source>
</reference>
<gene>
    <name evidence="1" type="ORF">HF577_15875</name>
</gene>
<organism evidence="1 2">
    <name type="scientific">Pseudonocardia xinjiangensis</name>
    <dbReference type="NCBI Taxonomy" id="75289"/>
    <lineage>
        <taxon>Bacteria</taxon>
        <taxon>Bacillati</taxon>
        <taxon>Actinomycetota</taxon>
        <taxon>Actinomycetes</taxon>
        <taxon>Pseudonocardiales</taxon>
        <taxon>Pseudonocardiaceae</taxon>
        <taxon>Pseudonocardia</taxon>
    </lineage>
</organism>
<protein>
    <submittedName>
        <fullName evidence="1">Glycoside hydrolase family 16 protein</fullName>
    </submittedName>
</protein>
<dbReference type="CDD" id="cd00413">
    <property type="entry name" value="Glyco_hydrolase_16"/>
    <property type="match status" value="1"/>
</dbReference>
<dbReference type="InterPro" id="IPR013320">
    <property type="entry name" value="ConA-like_dom_sf"/>
</dbReference>
<dbReference type="Gene3D" id="2.60.120.200">
    <property type="match status" value="1"/>
</dbReference>
<accession>A0ABX1RFI4</accession>
<evidence type="ECO:0000313" key="2">
    <source>
        <dbReference type="Proteomes" id="UP001296706"/>
    </source>
</evidence>
<proteinExistence type="predicted"/>
<dbReference type="GO" id="GO:0016787">
    <property type="term" value="F:hydrolase activity"/>
    <property type="evidence" value="ECO:0007669"/>
    <property type="project" value="UniProtKB-KW"/>
</dbReference>
<name>A0ABX1RFI4_9PSEU</name>
<dbReference type="SUPFAM" id="SSF49899">
    <property type="entry name" value="Concanavalin A-like lectins/glucanases"/>
    <property type="match status" value="1"/>
</dbReference>
<keyword evidence="1" id="KW-0378">Hydrolase</keyword>
<dbReference type="Proteomes" id="UP001296706">
    <property type="component" value="Unassembled WGS sequence"/>
</dbReference>